<gene>
    <name evidence="2" type="ORF">LFW2832_00995</name>
</gene>
<dbReference type="AlphaFoldDB" id="A0A5E4LXA3"/>
<dbReference type="CDD" id="cd04301">
    <property type="entry name" value="NAT_SF"/>
    <property type="match status" value="1"/>
</dbReference>
<evidence type="ECO:0000313" key="3">
    <source>
        <dbReference type="Proteomes" id="UP000789941"/>
    </source>
</evidence>
<dbReference type="PANTHER" id="PTHR43415:SF3">
    <property type="entry name" value="GNAT-FAMILY ACETYLTRANSFERASE"/>
    <property type="match status" value="1"/>
</dbReference>
<comment type="caution">
    <text evidence="2">The sequence shown here is derived from an EMBL/GenBank/DDBJ whole genome shotgun (WGS) entry which is preliminary data.</text>
</comment>
<sequence>MGEVMLRKVSEDDLKQIFEWRNEREVRENSFASHKISWEEHQTYWKKRLAQHDFYSFIIVVEKENVGLLRLNPVDANQKYEVHILISSTYRRRGLGQATVFAAIQFAKQTGIKKLIAKVKSKNIPSKKIFEKNGFVPRCSVYEYNV</sequence>
<name>A0A5E4LXA3_9ARCH</name>
<dbReference type="EMBL" id="CABMJJ010000009">
    <property type="protein sequence ID" value="VVC04506.1"/>
    <property type="molecule type" value="Genomic_DNA"/>
</dbReference>
<evidence type="ECO:0000313" key="2">
    <source>
        <dbReference type="EMBL" id="VVC04506.1"/>
    </source>
</evidence>
<organism evidence="2 3">
    <name type="scientific">Candidatus Bilamarchaeum dharawalense</name>
    <dbReference type="NCBI Taxonomy" id="2885759"/>
    <lineage>
        <taxon>Archaea</taxon>
        <taxon>Candidatus Micrarchaeota</taxon>
        <taxon>Candidatus Micrarchaeia</taxon>
        <taxon>Candidatus Anstonellales</taxon>
        <taxon>Candidatus Bilamarchaeaceae</taxon>
        <taxon>Candidatus Bilamarchaeum</taxon>
    </lineage>
</organism>
<dbReference type="PANTHER" id="PTHR43415">
    <property type="entry name" value="SPERMIDINE N(1)-ACETYLTRANSFERASE"/>
    <property type="match status" value="1"/>
</dbReference>
<evidence type="ECO:0000259" key="1">
    <source>
        <dbReference type="PROSITE" id="PS51186"/>
    </source>
</evidence>
<dbReference type="Proteomes" id="UP000789941">
    <property type="component" value="Unassembled WGS sequence"/>
</dbReference>
<dbReference type="Gene3D" id="3.40.630.30">
    <property type="match status" value="1"/>
</dbReference>
<dbReference type="PROSITE" id="PS51186">
    <property type="entry name" value="GNAT"/>
    <property type="match status" value="1"/>
</dbReference>
<dbReference type="InterPro" id="IPR000182">
    <property type="entry name" value="GNAT_dom"/>
</dbReference>
<dbReference type="SUPFAM" id="SSF55729">
    <property type="entry name" value="Acyl-CoA N-acyltransferases (Nat)"/>
    <property type="match status" value="1"/>
</dbReference>
<accession>A0A5E4LXA3</accession>
<protein>
    <submittedName>
        <fullName evidence="2">Acetyltransferase (GNAT) domain protein</fullName>
    </submittedName>
</protein>
<proteinExistence type="predicted"/>
<reference evidence="2 3" key="1">
    <citation type="submission" date="2019-08" db="EMBL/GenBank/DDBJ databases">
        <authorList>
            <person name="Vazquez-Campos X."/>
        </authorList>
    </citation>
    <scope>NUCLEOTIDE SEQUENCE [LARGE SCALE GENOMIC DNA]</scope>
    <source>
        <strain evidence="2">LFW-283_2</strain>
    </source>
</reference>
<dbReference type="InterPro" id="IPR016181">
    <property type="entry name" value="Acyl_CoA_acyltransferase"/>
</dbReference>
<dbReference type="GO" id="GO:0016747">
    <property type="term" value="F:acyltransferase activity, transferring groups other than amino-acyl groups"/>
    <property type="evidence" value="ECO:0007669"/>
    <property type="project" value="InterPro"/>
</dbReference>
<feature type="domain" description="N-acetyltransferase" evidence="1">
    <location>
        <begin position="4"/>
        <end position="146"/>
    </location>
</feature>
<dbReference type="Pfam" id="PF13302">
    <property type="entry name" value="Acetyltransf_3"/>
    <property type="match status" value="1"/>
</dbReference>